<dbReference type="EMBL" id="JBHMCA010000067">
    <property type="protein sequence ID" value="MFB9449402.1"/>
    <property type="molecule type" value="Genomic_DNA"/>
</dbReference>
<sequence>MTAPCEVVVTGTGVLCSTAAGTEAFAAALRDGVSGIGLRPVLHEAEQEGLRPTLSADLRGFDFRAAVAVRASLPERLRASAVRVAGRAPLAIRAAVAVALEAWESAALHRAPVPADRIGIVVAGHNLGGRYAEEVRPRYSNSPVHLPARYPLRFMDTDHVGTVSQVLGITGEGYTVGGASASGNVAIINGSRLVAAGAVDVCLVLGALTDLSAMELQGFYNLGAMAGVNGDGAPHERCRPFDADREGFVPGQGAACLVLESAESAARRRAPAWARVAGHALRLDGNGLADPSIDGESWVMTRAIHRAGIGPDRIGYVNAHGTGSTKGDEVELTALREVFPPEIAGPWVNSTKGLIGHCLCAAGVVEAVASLVQMREGFVHPNANLRAPIDPARRLVGALAQPAEIGYAMSNGFGFGGFNTSVVFGRPDRG</sequence>
<accession>A0ABV5MKM0</accession>
<comment type="similarity">
    <text evidence="1 3">Belongs to the thiolase-like superfamily. Beta-ketoacyl-ACP synthases family.</text>
</comment>
<keyword evidence="6" id="KW-1185">Reference proteome</keyword>
<dbReference type="SUPFAM" id="SSF53901">
    <property type="entry name" value="Thiolase-like"/>
    <property type="match status" value="2"/>
</dbReference>
<dbReference type="CDD" id="cd00834">
    <property type="entry name" value="KAS_I_II"/>
    <property type="match status" value="1"/>
</dbReference>
<dbReference type="NCBIfam" id="NF005490">
    <property type="entry name" value="PRK07103.1"/>
    <property type="match status" value="1"/>
</dbReference>
<evidence type="ECO:0000256" key="1">
    <source>
        <dbReference type="ARBA" id="ARBA00008467"/>
    </source>
</evidence>
<dbReference type="PANTHER" id="PTHR11712:SF336">
    <property type="entry name" value="3-OXOACYL-[ACYL-CARRIER-PROTEIN] SYNTHASE, MITOCHONDRIAL"/>
    <property type="match status" value="1"/>
</dbReference>
<dbReference type="Proteomes" id="UP001589608">
    <property type="component" value="Unassembled WGS sequence"/>
</dbReference>
<dbReference type="InterPro" id="IPR000794">
    <property type="entry name" value="Beta-ketoacyl_synthase"/>
</dbReference>
<name>A0ABV5MKM0_9ACTN</name>
<evidence type="ECO:0000259" key="4">
    <source>
        <dbReference type="PROSITE" id="PS52004"/>
    </source>
</evidence>
<comment type="caution">
    <text evidence="5">The sequence shown here is derived from an EMBL/GenBank/DDBJ whole genome shotgun (WGS) entry which is preliminary data.</text>
</comment>
<dbReference type="SMART" id="SM00825">
    <property type="entry name" value="PKS_KS"/>
    <property type="match status" value="1"/>
</dbReference>
<proteinExistence type="inferred from homology"/>
<keyword evidence="2 3" id="KW-0808">Transferase</keyword>
<dbReference type="InterPro" id="IPR016039">
    <property type="entry name" value="Thiolase-like"/>
</dbReference>
<protein>
    <submittedName>
        <fullName evidence="5">Beta-ketoacyl synthase N-terminal-like domain-containing protein</fullName>
    </submittedName>
</protein>
<reference evidence="5 6" key="1">
    <citation type="submission" date="2024-09" db="EMBL/GenBank/DDBJ databases">
        <authorList>
            <person name="Sun Q."/>
            <person name="Mori K."/>
        </authorList>
    </citation>
    <scope>NUCLEOTIDE SEQUENCE [LARGE SCALE GENOMIC DNA]</scope>
    <source>
        <strain evidence="5 6">JCM 3307</strain>
    </source>
</reference>
<dbReference type="PANTHER" id="PTHR11712">
    <property type="entry name" value="POLYKETIDE SYNTHASE-RELATED"/>
    <property type="match status" value="1"/>
</dbReference>
<dbReference type="InterPro" id="IPR020841">
    <property type="entry name" value="PKS_Beta-ketoAc_synthase_dom"/>
</dbReference>
<feature type="domain" description="Ketosynthase family 3 (KS3)" evidence="4">
    <location>
        <begin position="4"/>
        <end position="426"/>
    </location>
</feature>
<organism evidence="5 6">
    <name type="scientific">Dactylosporangium vinaceum</name>
    <dbReference type="NCBI Taxonomy" id="53362"/>
    <lineage>
        <taxon>Bacteria</taxon>
        <taxon>Bacillati</taxon>
        <taxon>Actinomycetota</taxon>
        <taxon>Actinomycetes</taxon>
        <taxon>Micromonosporales</taxon>
        <taxon>Micromonosporaceae</taxon>
        <taxon>Dactylosporangium</taxon>
    </lineage>
</organism>
<dbReference type="Pfam" id="PF02801">
    <property type="entry name" value="Ketoacyl-synt_C"/>
    <property type="match status" value="1"/>
</dbReference>
<evidence type="ECO:0000313" key="5">
    <source>
        <dbReference type="EMBL" id="MFB9449402.1"/>
    </source>
</evidence>
<dbReference type="PROSITE" id="PS52004">
    <property type="entry name" value="KS3_2"/>
    <property type="match status" value="1"/>
</dbReference>
<evidence type="ECO:0000256" key="2">
    <source>
        <dbReference type="ARBA" id="ARBA00022679"/>
    </source>
</evidence>
<dbReference type="RefSeq" id="WP_246655581.1">
    <property type="nucleotide sequence ID" value="NZ_CP061913.1"/>
</dbReference>
<dbReference type="Pfam" id="PF00109">
    <property type="entry name" value="ketoacyl-synt"/>
    <property type="match status" value="1"/>
</dbReference>
<dbReference type="InterPro" id="IPR014030">
    <property type="entry name" value="Ketoacyl_synth_N"/>
</dbReference>
<evidence type="ECO:0000256" key="3">
    <source>
        <dbReference type="RuleBase" id="RU003694"/>
    </source>
</evidence>
<dbReference type="InterPro" id="IPR014031">
    <property type="entry name" value="Ketoacyl_synth_C"/>
</dbReference>
<gene>
    <name evidence="5" type="ORF">ACFFTR_40530</name>
</gene>
<dbReference type="Gene3D" id="3.40.47.10">
    <property type="match status" value="2"/>
</dbReference>
<evidence type="ECO:0000313" key="6">
    <source>
        <dbReference type="Proteomes" id="UP001589608"/>
    </source>
</evidence>